<evidence type="ECO:0000313" key="3">
    <source>
        <dbReference type="Proteomes" id="UP000077115"/>
    </source>
</evidence>
<dbReference type="OrthoDB" id="407609at2759"/>
<feature type="domain" description="Lariat debranching enzyme C-terminal" evidence="1">
    <location>
        <begin position="327"/>
        <end position="448"/>
    </location>
</feature>
<sequence>MRNTADLASMACPDKYKHLGTFYQYYSGQKTVPVPTIFVGGNHEASNYLWELYHGGWVCPNIYFLGFAGCVRFGSVRIAGISGIYKENHYNEGHYERFPYNDGHVRSIYHVRKFNVYRLAQINTPVDIFLSHDWPTGIAYHGNTRQLLQFKKHFKSEVQSNTLGSPPNEFLLRKLKPSFWFAAHLHVKFAALFDHDHVSAPAPVSATPSFSIESIAQVDNADEIKIDSEDDDIDPQCVKPQQELSLNSISSDEPKLSSPVVSLIPPDISSKLILEKNLTASANDTNPVPFNTNPDEIMISDSEGGDDDKQNIIDHTVNSDNLACPNTQSVRASQSTKFLALDKCLPGRDFLQIVDIPTDPDTKIPLRFYHDEEWLAIVRATHQSFSDARIQQPFPSDSDTQLQVQRERVWVRENILKPLQADPSTGYPIIESFSQTASAHDPFSPNRSRRGN</sequence>
<dbReference type="GO" id="GO:0005634">
    <property type="term" value="C:nucleus"/>
    <property type="evidence" value="ECO:0007669"/>
    <property type="project" value="TreeGrafter"/>
</dbReference>
<dbReference type="Pfam" id="PF00149">
    <property type="entry name" value="Metallophos"/>
    <property type="match status" value="1"/>
</dbReference>
<dbReference type="InterPro" id="IPR007708">
    <property type="entry name" value="DBR1_C"/>
</dbReference>
<dbReference type="eggNOG" id="KOG2863">
    <property type="taxonomic scope" value="Eukaryota"/>
</dbReference>
<dbReference type="Proteomes" id="UP000077115">
    <property type="component" value="Unassembled WGS sequence"/>
</dbReference>
<dbReference type="PANTHER" id="PTHR12849:SF0">
    <property type="entry name" value="LARIAT DEBRANCHING ENZYME"/>
    <property type="match status" value="1"/>
</dbReference>
<dbReference type="STRING" id="403673.A0A177WYY9"/>
<organism evidence="2 3">
    <name type="scientific">Batrachochytrium dendrobatidis (strain JEL423)</name>
    <dbReference type="NCBI Taxonomy" id="403673"/>
    <lineage>
        <taxon>Eukaryota</taxon>
        <taxon>Fungi</taxon>
        <taxon>Fungi incertae sedis</taxon>
        <taxon>Chytridiomycota</taxon>
        <taxon>Chytridiomycota incertae sedis</taxon>
        <taxon>Chytridiomycetes</taxon>
        <taxon>Rhizophydiales</taxon>
        <taxon>Rhizophydiales incertae sedis</taxon>
        <taxon>Batrachochytrium</taxon>
    </lineage>
</organism>
<accession>A0A177WYY9</accession>
<dbReference type="EMBL" id="DS022314">
    <property type="protein sequence ID" value="OAJ44894.1"/>
    <property type="molecule type" value="Genomic_DNA"/>
</dbReference>
<evidence type="ECO:0000313" key="2">
    <source>
        <dbReference type="EMBL" id="OAJ44894.1"/>
    </source>
</evidence>
<reference evidence="2 3" key="2">
    <citation type="submission" date="2016-05" db="EMBL/GenBank/DDBJ databases">
        <title>Lineage-specific infection strategies underlie the spectrum of fungal disease in amphibians.</title>
        <authorList>
            <person name="Cuomo C.A."/>
            <person name="Farrer R.A."/>
            <person name="James T."/>
            <person name="Longcore J."/>
            <person name="Birren B."/>
        </authorList>
    </citation>
    <scope>NUCLEOTIDE SEQUENCE [LARGE SCALE GENOMIC DNA]</scope>
    <source>
        <strain evidence="2 3">JEL423</strain>
    </source>
</reference>
<dbReference type="InterPro" id="IPR004843">
    <property type="entry name" value="Calcineurin-like_PHP"/>
</dbReference>
<dbReference type="AlphaFoldDB" id="A0A177WYY9"/>
<dbReference type="SMART" id="SM01124">
    <property type="entry name" value="DBR1"/>
    <property type="match status" value="1"/>
</dbReference>
<dbReference type="VEuPathDB" id="FungiDB:BDEG_28078"/>
<gene>
    <name evidence="2" type="ORF">BDEG_28078</name>
</gene>
<protein>
    <recommendedName>
        <fullName evidence="1">Lariat debranching enzyme C-terminal domain-containing protein</fullName>
    </recommendedName>
</protein>
<reference evidence="2 3" key="1">
    <citation type="submission" date="2006-10" db="EMBL/GenBank/DDBJ databases">
        <title>The Genome Sequence of Batrachochytrium dendrobatidis JEL423.</title>
        <authorList>
            <consortium name="The Broad Institute Genome Sequencing Platform"/>
            <person name="Birren B."/>
            <person name="Lander E."/>
            <person name="Galagan J."/>
            <person name="Cuomo C."/>
            <person name="Devon K."/>
            <person name="Jaffe D."/>
            <person name="Butler J."/>
            <person name="Alvarez P."/>
            <person name="Gnerre S."/>
            <person name="Grabherr M."/>
            <person name="Kleber M."/>
            <person name="Mauceli E."/>
            <person name="Brockman W."/>
            <person name="Young S."/>
            <person name="LaButti K."/>
            <person name="Sykes S."/>
            <person name="DeCaprio D."/>
            <person name="Crawford M."/>
            <person name="Koehrsen M."/>
            <person name="Engels R."/>
            <person name="Montgomery P."/>
            <person name="Pearson M."/>
            <person name="Howarth C."/>
            <person name="Larson L."/>
            <person name="White J."/>
            <person name="O'Leary S."/>
            <person name="Kodira C."/>
            <person name="Zeng Q."/>
            <person name="Yandava C."/>
            <person name="Alvarado L."/>
            <person name="Longcore J."/>
            <person name="James T."/>
        </authorList>
    </citation>
    <scope>NUCLEOTIDE SEQUENCE [LARGE SCALE GENOMIC DNA]</scope>
    <source>
        <strain evidence="2 3">JEL423</strain>
    </source>
</reference>
<evidence type="ECO:0000259" key="1">
    <source>
        <dbReference type="SMART" id="SM01124"/>
    </source>
</evidence>
<dbReference type="SUPFAM" id="SSF56300">
    <property type="entry name" value="Metallo-dependent phosphatases"/>
    <property type="match status" value="1"/>
</dbReference>
<dbReference type="Pfam" id="PF05011">
    <property type="entry name" value="DBR1"/>
    <property type="match status" value="1"/>
</dbReference>
<dbReference type="InterPro" id="IPR029052">
    <property type="entry name" value="Metallo-depent_PP-like"/>
</dbReference>
<name>A0A177WYY9_BATDL</name>
<dbReference type="PANTHER" id="PTHR12849">
    <property type="entry name" value="RNA LARIAT DEBRANCHING ENZYME"/>
    <property type="match status" value="1"/>
</dbReference>
<dbReference type="GO" id="GO:0008419">
    <property type="term" value="F:RNA lariat debranching enzyme activity"/>
    <property type="evidence" value="ECO:0007669"/>
    <property type="project" value="TreeGrafter"/>
</dbReference>
<proteinExistence type="predicted"/>
<dbReference type="GO" id="GO:0000398">
    <property type="term" value="P:mRNA splicing, via spliceosome"/>
    <property type="evidence" value="ECO:0007669"/>
    <property type="project" value="TreeGrafter"/>
</dbReference>